<organism evidence="2 3">
    <name type="scientific">Aeoliella mucimassa</name>
    <dbReference type="NCBI Taxonomy" id="2527972"/>
    <lineage>
        <taxon>Bacteria</taxon>
        <taxon>Pseudomonadati</taxon>
        <taxon>Planctomycetota</taxon>
        <taxon>Planctomycetia</taxon>
        <taxon>Pirellulales</taxon>
        <taxon>Lacipirellulaceae</taxon>
        <taxon>Aeoliella</taxon>
    </lineage>
</organism>
<reference evidence="2 3" key="1">
    <citation type="submission" date="2019-02" db="EMBL/GenBank/DDBJ databases">
        <title>Deep-cultivation of Planctomycetes and their phenomic and genomic characterization uncovers novel biology.</title>
        <authorList>
            <person name="Wiegand S."/>
            <person name="Jogler M."/>
            <person name="Boedeker C."/>
            <person name="Pinto D."/>
            <person name="Vollmers J."/>
            <person name="Rivas-Marin E."/>
            <person name="Kohn T."/>
            <person name="Peeters S.H."/>
            <person name="Heuer A."/>
            <person name="Rast P."/>
            <person name="Oberbeckmann S."/>
            <person name="Bunk B."/>
            <person name="Jeske O."/>
            <person name="Meyerdierks A."/>
            <person name="Storesund J.E."/>
            <person name="Kallscheuer N."/>
            <person name="Luecker S."/>
            <person name="Lage O.M."/>
            <person name="Pohl T."/>
            <person name="Merkel B.J."/>
            <person name="Hornburger P."/>
            <person name="Mueller R.-W."/>
            <person name="Bruemmer F."/>
            <person name="Labrenz M."/>
            <person name="Spormann A.M."/>
            <person name="Op den Camp H."/>
            <person name="Overmann J."/>
            <person name="Amann R."/>
            <person name="Jetten M.S.M."/>
            <person name="Mascher T."/>
            <person name="Medema M.H."/>
            <person name="Devos D.P."/>
            <person name="Kaster A.-K."/>
            <person name="Ovreas L."/>
            <person name="Rohde M."/>
            <person name="Galperin M.Y."/>
            <person name="Jogler C."/>
        </authorList>
    </citation>
    <scope>NUCLEOTIDE SEQUENCE [LARGE SCALE GENOMIC DNA]</scope>
    <source>
        <strain evidence="2 3">Pan181</strain>
    </source>
</reference>
<name>A0A518AQ10_9BACT</name>
<keyword evidence="1" id="KW-1133">Transmembrane helix</keyword>
<gene>
    <name evidence="2" type="ORF">Pan181_30190</name>
</gene>
<protein>
    <submittedName>
        <fullName evidence="2">Uncharacterized protein</fullName>
    </submittedName>
</protein>
<evidence type="ECO:0000313" key="2">
    <source>
        <dbReference type="EMBL" id="QDU56807.1"/>
    </source>
</evidence>
<feature type="transmembrane region" description="Helical" evidence="1">
    <location>
        <begin position="72"/>
        <end position="89"/>
    </location>
</feature>
<evidence type="ECO:0000313" key="3">
    <source>
        <dbReference type="Proteomes" id="UP000315750"/>
    </source>
</evidence>
<dbReference type="RefSeq" id="WP_145247549.1">
    <property type="nucleotide sequence ID" value="NZ_CP036278.1"/>
</dbReference>
<proteinExistence type="predicted"/>
<feature type="transmembrane region" description="Helical" evidence="1">
    <location>
        <begin position="12"/>
        <end position="31"/>
    </location>
</feature>
<dbReference type="AlphaFoldDB" id="A0A518AQ10"/>
<dbReference type="KEGG" id="amuc:Pan181_30190"/>
<feature type="transmembrane region" description="Helical" evidence="1">
    <location>
        <begin position="43"/>
        <end position="60"/>
    </location>
</feature>
<keyword evidence="1" id="KW-0812">Transmembrane</keyword>
<keyword evidence="1" id="KW-0472">Membrane</keyword>
<evidence type="ECO:0000256" key="1">
    <source>
        <dbReference type="SAM" id="Phobius"/>
    </source>
</evidence>
<keyword evidence="3" id="KW-1185">Reference proteome</keyword>
<sequence length="100" mass="10745">MAPATNNLHAGWTAAIYAAVAHLLYMLIAPGHTASGPEPLDEASLACAIAVFVIGITFCARAGMQPGWAARLLAVMALLVHLYWARMLVNHLPVGNRWPW</sequence>
<dbReference type="EMBL" id="CP036278">
    <property type="protein sequence ID" value="QDU56807.1"/>
    <property type="molecule type" value="Genomic_DNA"/>
</dbReference>
<dbReference type="Proteomes" id="UP000315750">
    <property type="component" value="Chromosome"/>
</dbReference>
<accession>A0A518AQ10</accession>